<dbReference type="GO" id="GO:0032259">
    <property type="term" value="P:methylation"/>
    <property type="evidence" value="ECO:0007669"/>
    <property type="project" value="UniProtKB-KW"/>
</dbReference>
<dbReference type="Proteomes" id="UP000199459">
    <property type="component" value="Unassembled WGS sequence"/>
</dbReference>
<dbReference type="SUPFAM" id="SSF47757">
    <property type="entry name" value="Chemotaxis receptor methyltransferase CheR, N-terminal domain"/>
    <property type="match status" value="1"/>
</dbReference>
<dbReference type="Gene3D" id="1.10.155.10">
    <property type="entry name" value="Chemotaxis receptor methyltransferase CheR, N-terminal domain"/>
    <property type="match status" value="1"/>
</dbReference>
<keyword evidence="2 5" id="KW-0489">Methyltransferase</keyword>
<dbReference type="PIRSF" id="PIRSF000410">
    <property type="entry name" value="CheR"/>
    <property type="match status" value="1"/>
</dbReference>
<dbReference type="Pfam" id="PF03705">
    <property type="entry name" value="CheR_N"/>
    <property type="match status" value="1"/>
</dbReference>
<dbReference type="InterPro" id="IPR050903">
    <property type="entry name" value="Bact_Chemotaxis_MeTrfase"/>
</dbReference>
<name>A0A1H8DKQ1_9PROT</name>
<feature type="binding site" evidence="6">
    <location>
        <position position="93"/>
    </location>
    <ligand>
        <name>S-adenosyl-L-methionine</name>
        <dbReference type="ChEBI" id="CHEBI:59789"/>
    </ligand>
</feature>
<dbReference type="RefSeq" id="WP_090630349.1">
    <property type="nucleotide sequence ID" value="NZ_FOCP01000007.1"/>
</dbReference>
<dbReference type="InterPro" id="IPR036804">
    <property type="entry name" value="CheR_N_sf"/>
</dbReference>
<comment type="function">
    <text evidence="5">Methylation of the membrane-bound methyl-accepting chemotaxis proteins (MCP) to form gamma-glutamyl methyl ester residues in MCP.</text>
</comment>
<dbReference type="InterPro" id="IPR029063">
    <property type="entry name" value="SAM-dependent_MTases_sf"/>
</dbReference>
<feature type="binding site" evidence="6">
    <location>
        <position position="172"/>
    </location>
    <ligand>
        <name>S-adenosyl-L-methionine</name>
        <dbReference type="ChEBI" id="CHEBI:59789"/>
    </ligand>
</feature>
<evidence type="ECO:0000313" key="8">
    <source>
        <dbReference type="EMBL" id="SEN07118.1"/>
    </source>
</evidence>
<dbReference type="InterPro" id="IPR026024">
    <property type="entry name" value="Chemotaxis_MeTrfase_CheR"/>
</dbReference>
<sequence length="308" mass="36048">MWDVEIKKKEEASREYVFTQADFEKTKRMIYEYAGISLSDSKQNMVYSRLTRRLRFHGLKSFKEYLKLLERKNSLEWQEFVNALTTNLTSFFRENHHFSILEQHLISCKRSSSTDANDFSSPGKNFHERANQHKTHLWCTASSTGEEPYSMAITAIRAFNTLTPPVHILATDIDTQVLKKASEGIYPLDRVDKLPQSVLKEFFYKGKGRNEGLVRIRDDVRKLVTFRRINLLDENWYMRGVFQAIFCRNVMIYFDKKTQYKILKKFAPLLDEGGLLFAGHSESLQHASDLFRLRSNTVYEVAKTQEPA</sequence>
<comment type="catalytic activity">
    <reaction evidence="1 5">
        <text>L-glutamyl-[protein] + S-adenosyl-L-methionine = [protein]-L-glutamate 5-O-methyl ester + S-adenosyl-L-homocysteine</text>
        <dbReference type="Rhea" id="RHEA:24452"/>
        <dbReference type="Rhea" id="RHEA-COMP:10208"/>
        <dbReference type="Rhea" id="RHEA-COMP:10311"/>
        <dbReference type="ChEBI" id="CHEBI:29973"/>
        <dbReference type="ChEBI" id="CHEBI:57856"/>
        <dbReference type="ChEBI" id="CHEBI:59789"/>
        <dbReference type="ChEBI" id="CHEBI:82795"/>
        <dbReference type="EC" id="2.1.1.80"/>
    </reaction>
</comment>
<dbReference type="SUPFAM" id="SSF53335">
    <property type="entry name" value="S-adenosyl-L-methionine-dependent methyltransferases"/>
    <property type="match status" value="1"/>
</dbReference>
<protein>
    <recommendedName>
        <fullName evidence="5">Chemotaxis protein methyltransferase</fullName>
        <ecNumber evidence="5">2.1.1.80</ecNumber>
    </recommendedName>
</protein>
<feature type="domain" description="CheR-type methyltransferase" evidence="7">
    <location>
        <begin position="11"/>
        <end position="304"/>
    </location>
</feature>
<evidence type="ECO:0000256" key="5">
    <source>
        <dbReference type="PIRNR" id="PIRNR000410"/>
    </source>
</evidence>
<reference evidence="8 9" key="1">
    <citation type="submission" date="2016-10" db="EMBL/GenBank/DDBJ databases">
        <authorList>
            <person name="de Groot N.N."/>
        </authorList>
    </citation>
    <scope>NUCLEOTIDE SEQUENCE [LARGE SCALE GENOMIC DNA]</scope>
    <source>
        <strain evidence="8 9">Nm22</strain>
    </source>
</reference>
<dbReference type="PRINTS" id="PR00996">
    <property type="entry name" value="CHERMTFRASE"/>
</dbReference>
<dbReference type="Gene3D" id="3.40.50.150">
    <property type="entry name" value="Vaccinia Virus protein VP39"/>
    <property type="match status" value="1"/>
</dbReference>
<dbReference type="AlphaFoldDB" id="A0A1H8DKQ1"/>
<evidence type="ECO:0000256" key="4">
    <source>
        <dbReference type="ARBA" id="ARBA00022691"/>
    </source>
</evidence>
<evidence type="ECO:0000256" key="2">
    <source>
        <dbReference type="ARBA" id="ARBA00022603"/>
    </source>
</evidence>
<proteinExistence type="predicted"/>
<dbReference type="InterPro" id="IPR000780">
    <property type="entry name" value="CheR_MeTrfase"/>
</dbReference>
<feature type="binding site" evidence="6">
    <location>
        <position position="87"/>
    </location>
    <ligand>
        <name>S-adenosyl-L-methionine</name>
        <dbReference type="ChEBI" id="CHEBI:59789"/>
    </ligand>
</feature>
<feature type="binding site" evidence="6">
    <location>
        <position position="147"/>
    </location>
    <ligand>
        <name>S-adenosyl-L-methionine</name>
        <dbReference type="ChEBI" id="CHEBI:59789"/>
    </ligand>
</feature>
<dbReference type="GO" id="GO:0008983">
    <property type="term" value="F:protein-glutamate O-methyltransferase activity"/>
    <property type="evidence" value="ECO:0007669"/>
    <property type="project" value="UniProtKB-EC"/>
</dbReference>
<evidence type="ECO:0000256" key="6">
    <source>
        <dbReference type="PIRSR" id="PIRSR000410-1"/>
    </source>
</evidence>
<feature type="binding site" evidence="6">
    <location>
        <begin position="248"/>
        <end position="249"/>
    </location>
    <ligand>
        <name>S-adenosyl-L-methionine</name>
        <dbReference type="ChEBI" id="CHEBI:59789"/>
    </ligand>
</feature>
<dbReference type="EC" id="2.1.1.80" evidence="5"/>
<feature type="binding site" evidence="6">
    <location>
        <position position="89"/>
    </location>
    <ligand>
        <name>S-adenosyl-L-methionine</name>
        <dbReference type="ChEBI" id="CHEBI:59789"/>
    </ligand>
</feature>
<organism evidence="8 9">
    <name type="scientific">Nitrosomonas marina</name>
    <dbReference type="NCBI Taxonomy" id="917"/>
    <lineage>
        <taxon>Bacteria</taxon>
        <taxon>Pseudomonadati</taxon>
        <taxon>Pseudomonadota</taxon>
        <taxon>Betaproteobacteria</taxon>
        <taxon>Nitrosomonadales</taxon>
        <taxon>Nitrosomonadaceae</taxon>
        <taxon>Nitrosomonas</taxon>
    </lineage>
</organism>
<dbReference type="OrthoDB" id="9816309at2"/>
<feature type="binding site" evidence="6">
    <location>
        <begin position="230"/>
        <end position="231"/>
    </location>
    <ligand>
        <name>S-adenosyl-L-methionine</name>
        <dbReference type="ChEBI" id="CHEBI:59789"/>
    </ligand>
</feature>
<dbReference type="Pfam" id="PF01739">
    <property type="entry name" value="CheR"/>
    <property type="match status" value="1"/>
</dbReference>
<dbReference type="PANTHER" id="PTHR24422:SF19">
    <property type="entry name" value="CHEMOTAXIS PROTEIN METHYLTRANSFERASE"/>
    <property type="match status" value="1"/>
</dbReference>
<accession>A0A1H8DKQ1</accession>
<gene>
    <name evidence="8" type="ORF">SAMN05216325_10732</name>
</gene>
<evidence type="ECO:0000256" key="1">
    <source>
        <dbReference type="ARBA" id="ARBA00001541"/>
    </source>
</evidence>
<dbReference type="SMART" id="SM00138">
    <property type="entry name" value="MeTrc"/>
    <property type="match status" value="1"/>
</dbReference>
<dbReference type="InterPro" id="IPR022642">
    <property type="entry name" value="CheR_C"/>
</dbReference>
<dbReference type="InterPro" id="IPR022641">
    <property type="entry name" value="CheR_N"/>
</dbReference>
<evidence type="ECO:0000313" key="9">
    <source>
        <dbReference type="Proteomes" id="UP000199459"/>
    </source>
</evidence>
<dbReference type="PANTHER" id="PTHR24422">
    <property type="entry name" value="CHEMOTAXIS PROTEIN METHYLTRANSFERASE"/>
    <property type="match status" value="1"/>
</dbReference>
<dbReference type="STRING" id="917.SAMN05216326_10114"/>
<evidence type="ECO:0000259" key="7">
    <source>
        <dbReference type="PROSITE" id="PS50123"/>
    </source>
</evidence>
<dbReference type="PROSITE" id="PS50123">
    <property type="entry name" value="CHER"/>
    <property type="match status" value="1"/>
</dbReference>
<dbReference type="EMBL" id="FOCP01000007">
    <property type="protein sequence ID" value="SEN07118.1"/>
    <property type="molecule type" value="Genomic_DNA"/>
</dbReference>
<keyword evidence="4 5" id="KW-0949">S-adenosyl-L-methionine</keyword>
<keyword evidence="3 5" id="KW-0808">Transferase</keyword>
<evidence type="ECO:0000256" key="3">
    <source>
        <dbReference type="ARBA" id="ARBA00022679"/>
    </source>
</evidence>